<gene>
    <name evidence="2" type="ORF">LIP50_09575</name>
</gene>
<evidence type="ECO:0000256" key="1">
    <source>
        <dbReference type="SAM" id="SignalP"/>
    </source>
</evidence>
<organism evidence="2 3">
    <name type="scientific">Intestinibacter bartlettii</name>
    <dbReference type="NCBI Taxonomy" id="261299"/>
    <lineage>
        <taxon>Bacteria</taxon>
        <taxon>Bacillati</taxon>
        <taxon>Bacillota</taxon>
        <taxon>Clostridia</taxon>
        <taxon>Peptostreptococcales</taxon>
        <taxon>Peptostreptococcaceae</taxon>
        <taxon>Intestinibacter</taxon>
    </lineage>
</organism>
<keyword evidence="1" id="KW-0732">Signal</keyword>
<feature type="signal peptide" evidence="1">
    <location>
        <begin position="1"/>
        <end position="19"/>
    </location>
</feature>
<dbReference type="Proteomes" id="UP001299409">
    <property type="component" value="Unassembled WGS sequence"/>
</dbReference>
<protein>
    <submittedName>
        <fullName evidence="2">Uncharacterized protein</fullName>
    </submittedName>
</protein>
<dbReference type="EMBL" id="JAJBMB010000008">
    <property type="protein sequence ID" value="MCB5446449.1"/>
    <property type="molecule type" value="Genomic_DNA"/>
</dbReference>
<dbReference type="PROSITE" id="PS51257">
    <property type="entry name" value="PROKAR_LIPOPROTEIN"/>
    <property type="match status" value="1"/>
</dbReference>
<evidence type="ECO:0000313" key="2">
    <source>
        <dbReference type="EMBL" id="MCB5446449.1"/>
    </source>
</evidence>
<comment type="caution">
    <text evidence="2">The sequence shown here is derived from an EMBL/GenBank/DDBJ whole genome shotgun (WGS) entry which is preliminary data.</text>
</comment>
<sequence>MKKRLIIFFTFLIFLLVLAGCSKDNDYENSGYDSQENTEKSVKKNKQINNENDLVSNFIIEDPEHMTPASSFKTSFSKEKEINFKYLKPIISGILLEMYDEDICYKECAKNNHSSKVIYNILNEYAKENIDGSKSTDKSFDRKYTLYEINQYTTKALSCATMMEDVGLHSRVKLNNVRIDSECVLNKHMEDYDSSDEDFLPTYDENIYADIKVTETNLKVKLDSIYRLTSPDDESDYNSLDYNGYEIIASVVDKNEKEVARYSIITITEESDEINQKINNITRIDNQGKIGKSLVDKSEDSEIYTERLQSYAEMYAETIFNKSGKNDVELLQANLIPEENRYAEVKVNGEWKGVIYYSNETGYFSYRFLIKGEI</sequence>
<accession>A0ABS8CY91</accession>
<feature type="chain" id="PRO_5047054920" evidence="1">
    <location>
        <begin position="20"/>
        <end position="374"/>
    </location>
</feature>
<name>A0ABS8CY91_9FIRM</name>
<reference evidence="2 3" key="1">
    <citation type="submission" date="2021-10" db="EMBL/GenBank/DDBJ databases">
        <title>Collection of gut derived symbiotic bacterial strains cultured from healthy donors.</title>
        <authorList>
            <person name="Lin H."/>
            <person name="Littmann E."/>
            <person name="Claire K."/>
            <person name="Pamer E."/>
        </authorList>
    </citation>
    <scope>NUCLEOTIDE SEQUENCE [LARGE SCALE GENOMIC DNA]</scope>
    <source>
        <strain evidence="2 3">MSK.17.68</strain>
    </source>
</reference>
<evidence type="ECO:0000313" key="3">
    <source>
        <dbReference type="Proteomes" id="UP001299409"/>
    </source>
</evidence>
<keyword evidence="3" id="KW-1185">Reference proteome</keyword>
<dbReference type="RefSeq" id="WP_226924317.1">
    <property type="nucleotide sequence ID" value="NZ_JAJBMB010000008.1"/>
</dbReference>
<proteinExistence type="predicted"/>